<evidence type="ECO:0000313" key="5">
    <source>
        <dbReference type="EMBL" id="OIR02559.1"/>
    </source>
</evidence>
<dbReference type="PANTHER" id="PTHR44846">
    <property type="entry name" value="MANNOSYL-D-GLYCERATE TRANSPORT/METABOLISM SYSTEM REPRESSOR MNGR-RELATED"/>
    <property type="match status" value="1"/>
</dbReference>
<dbReference type="GO" id="GO:0003700">
    <property type="term" value="F:DNA-binding transcription factor activity"/>
    <property type="evidence" value="ECO:0007669"/>
    <property type="project" value="InterPro"/>
</dbReference>
<evidence type="ECO:0000256" key="3">
    <source>
        <dbReference type="ARBA" id="ARBA00023163"/>
    </source>
</evidence>
<reference evidence="5" key="1">
    <citation type="submission" date="2016-10" db="EMBL/GenBank/DDBJ databases">
        <title>Sequence of Gallionella enrichment culture.</title>
        <authorList>
            <person name="Poehlein A."/>
            <person name="Muehling M."/>
            <person name="Daniel R."/>
        </authorList>
    </citation>
    <scope>NUCLEOTIDE SEQUENCE</scope>
</reference>
<dbReference type="PANTHER" id="PTHR44846:SF1">
    <property type="entry name" value="MANNOSYL-D-GLYCERATE TRANSPORT_METABOLISM SYSTEM REPRESSOR MNGR-RELATED"/>
    <property type="match status" value="1"/>
</dbReference>
<evidence type="ECO:0000256" key="1">
    <source>
        <dbReference type="ARBA" id="ARBA00023015"/>
    </source>
</evidence>
<feature type="domain" description="HTH gntR-type" evidence="4">
    <location>
        <begin position="12"/>
        <end position="80"/>
    </location>
</feature>
<evidence type="ECO:0000259" key="4">
    <source>
        <dbReference type="PROSITE" id="PS50949"/>
    </source>
</evidence>
<dbReference type="AlphaFoldDB" id="A0A1J5S2T4"/>
<dbReference type="InterPro" id="IPR028978">
    <property type="entry name" value="Chorismate_lyase_/UTRA_dom_sf"/>
</dbReference>
<sequence length="247" mass="27704">MLQESHLSPTFSPLYRQIKRLILQGLESGEWGPGELIPSENELAARFNVSQGTVRKAVDEMAAENLLVRRQGKGTYVASHNDDDPRSLFRFLRLVPVSGKLEPSQSVPLECWRAKAGLEASRTLGIKPGAPITIVRRLLKFGAKPVVIEEIYLPGETFDGLTLELLQEYQGSFYGLLESRFGVRMIRAEERLRAMAADRASAVLLGVNEGAPLLSVERVSFTYGDRPVEWRRGLYSTADYYYLNELN</sequence>
<dbReference type="SMART" id="SM00345">
    <property type="entry name" value="HTH_GNTR"/>
    <property type="match status" value="1"/>
</dbReference>
<dbReference type="SMART" id="SM00866">
    <property type="entry name" value="UTRA"/>
    <property type="match status" value="1"/>
</dbReference>
<dbReference type="Pfam" id="PF07702">
    <property type="entry name" value="UTRA"/>
    <property type="match status" value="1"/>
</dbReference>
<name>A0A1J5S2T4_9ZZZZ</name>
<keyword evidence="2" id="KW-0238">DNA-binding</keyword>
<dbReference type="InterPro" id="IPR050679">
    <property type="entry name" value="Bact_HTH_transcr_reg"/>
</dbReference>
<dbReference type="InterPro" id="IPR000524">
    <property type="entry name" value="Tscrpt_reg_HTH_GntR"/>
</dbReference>
<dbReference type="SUPFAM" id="SSF64288">
    <property type="entry name" value="Chorismate lyase-like"/>
    <property type="match status" value="1"/>
</dbReference>
<dbReference type="SUPFAM" id="SSF46785">
    <property type="entry name" value="Winged helix' DNA-binding domain"/>
    <property type="match status" value="1"/>
</dbReference>
<evidence type="ECO:0000256" key="2">
    <source>
        <dbReference type="ARBA" id="ARBA00023125"/>
    </source>
</evidence>
<dbReference type="InterPro" id="IPR036390">
    <property type="entry name" value="WH_DNA-bd_sf"/>
</dbReference>
<dbReference type="PRINTS" id="PR00035">
    <property type="entry name" value="HTHGNTR"/>
</dbReference>
<dbReference type="Gene3D" id="1.10.10.10">
    <property type="entry name" value="Winged helix-like DNA-binding domain superfamily/Winged helix DNA-binding domain"/>
    <property type="match status" value="1"/>
</dbReference>
<dbReference type="FunFam" id="1.10.10.10:FF:000079">
    <property type="entry name" value="GntR family transcriptional regulator"/>
    <property type="match status" value="1"/>
</dbReference>
<dbReference type="Pfam" id="PF00392">
    <property type="entry name" value="GntR"/>
    <property type="match status" value="1"/>
</dbReference>
<gene>
    <name evidence="5" type="primary">yurK_3</name>
    <name evidence="5" type="ORF">GALL_152720</name>
</gene>
<dbReference type="CDD" id="cd07377">
    <property type="entry name" value="WHTH_GntR"/>
    <property type="match status" value="1"/>
</dbReference>
<keyword evidence="1" id="KW-0805">Transcription regulation</keyword>
<dbReference type="InterPro" id="IPR036388">
    <property type="entry name" value="WH-like_DNA-bd_sf"/>
</dbReference>
<proteinExistence type="predicted"/>
<keyword evidence="3" id="KW-0804">Transcription</keyword>
<organism evidence="5">
    <name type="scientific">mine drainage metagenome</name>
    <dbReference type="NCBI Taxonomy" id="410659"/>
    <lineage>
        <taxon>unclassified sequences</taxon>
        <taxon>metagenomes</taxon>
        <taxon>ecological metagenomes</taxon>
    </lineage>
</organism>
<dbReference type="GO" id="GO:0003677">
    <property type="term" value="F:DNA binding"/>
    <property type="evidence" value="ECO:0007669"/>
    <property type="project" value="UniProtKB-KW"/>
</dbReference>
<dbReference type="GO" id="GO:0045892">
    <property type="term" value="P:negative regulation of DNA-templated transcription"/>
    <property type="evidence" value="ECO:0007669"/>
    <property type="project" value="TreeGrafter"/>
</dbReference>
<dbReference type="InterPro" id="IPR011663">
    <property type="entry name" value="UTRA"/>
</dbReference>
<accession>A0A1J5S2T4</accession>
<protein>
    <submittedName>
        <fullName evidence="5">Putative HTH-type transcriptional regulator YurK</fullName>
    </submittedName>
</protein>
<comment type="caution">
    <text evidence="5">The sequence shown here is derived from an EMBL/GenBank/DDBJ whole genome shotgun (WGS) entry which is preliminary data.</text>
</comment>
<dbReference type="EMBL" id="MLJW01000073">
    <property type="protein sequence ID" value="OIR02559.1"/>
    <property type="molecule type" value="Genomic_DNA"/>
</dbReference>
<dbReference type="Gene3D" id="3.40.1410.10">
    <property type="entry name" value="Chorismate lyase-like"/>
    <property type="match status" value="1"/>
</dbReference>
<dbReference type="PROSITE" id="PS50949">
    <property type="entry name" value="HTH_GNTR"/>
    <property type="match status" value="1"/>
</dbReference>